<gene>
    <name evidence="8" type="ORF">ACFSYC_18055</name>
</gene>
<keyword evidence="2" id="KW-1003">Cell membrane</keyword>
<keyword evidence="7" id="KW-1133">Transmembrane helix</keyword>
<protein>
    <submittedName>
        <fullName evidence="8">Lysophospholipid acyltransferase family protein</fullName>
    </submittedName>
</protein>
<dbReference type="EMBL" id="JBHUON010000030">
    <property type="protein sequence ID" value="MFD2866606.1"/>
    <property type="molecule type" value="Genomic_DNA"/>
</dbReference>
<keyword evidence="9" id="KW-1185">Reference proteome</keyword>
<dbReference type="PANTHER" id="PTHR30606">
    <property type="entry name" value="LIPID A BIOSYNTHESIS LAUROYL ACYLTRANSFERASE"/>
    <property type="match status" value="1"/>
</dbReference>
<evidence type="ECO:0000313" key="8">
    <source>
        <dbReference type="EMBL" id="MFD2866606.1"/>
    </source>
</evidence>
<evidence type="ECO:0000256" key="6">
    <source>
        <dbReference type="ARBA" id="ARBA00023315"/>
    </source>
</evidence>
<organism evidence="8 9">
    <name type="scientific">Mucilaginibacter antarcticus</name>
    <dbReference type="NCBI Taxonomy" id="1855725"/>
    <lineage>
        <taxon>Bacteria</taxon>
        <taxon>Pseudomonadati</taxon>
        <taxon>Bacteroidota</taxon>
        <taxon>Sphingobacteriia</taxon>
        <taxon>Sphingobacteriales</taxon>
        <taxon>Sphingobacteriaceae</taxon>
        <taxon>Mucilaginibacter</taxon>
    </lineage>
</organism>
<dbReference type="RefSeq" id="WP_377130248.1">
    <property type="nucleotide sequence ID" value="NZ_JBHUON010000030.1"/>
</dbReference>
<comment type="subcellular location">
    <subcellularLocation>
        <location evidence="1">Cell inner membrane</location>
    </subcellularLocation>
</comment>
<comment type="caution">
    <text evidence="8">The sequence shown here is derived from an EMBL/GenBank/DDBJ whole genome shotgun (WGS) entry which is preliminary data.</text>
</comment>
<proteinExistence type="predicted"/>
<evidence type="ECO:0000256" key="7">
    <source>
        <dbReference type="SAM" id="Phobius"/>
    </source>
</evidence>
<evidence type="ECO:0000256" key="3">
    <source>
        <dbReference type="ARBA" id="ARBA00022519"/>
    </source>
</evidence>
<evidence type="ECO:0000256" key="2">
    <source>
        <dbReference type="ARBA" id="ARBA00022475"/>
    </source>
</evidence>
<dbReference type="Pfam" id="PF03279">
    <property type="entry name" value="Lip_A_acyltrans"/>
    <property type="match status" value="1"/>
</dbReference>
<dbReference type="InterPro" id="IPR004960">
    <property type="entry name" value="LipA_acyltrans"/>
</dbReference>
<name>A0ABW5XUI1_9SPHI</name>
<dbReference type="CDD" id="cd07984">
    <property type="entry name" value="LPLAT_LABLAT-like"/>
    <property type="match status" value="1"/>
</dbReference>
<keyword evidence="3" id="KW-0997">Cell inner membrane</keyword>
<keyword evidence="7" id="KW-0812">Transmembrane</keyword>
<keyword evidence="5 7" id="KW-0472">Membrane</keyword>
<keyword evidence="6 8" id="KW-0012">Acyltransferase</keyword>
<sequence>MINKGLSRLGVFFLYLVSLLPFWLLYIVSDCLFFFLYYVIGYRRKVVQENLANAFPQKSVEERADIEKKYFKYLADLILETVKMVSISKEEMQRRLVCTNPDVVKEYEAAGKSVTAVAGHYCNWEWAGAEFSINAPLFVIYKPLSSDVFDKFFIKVRTRFGAVAVAMKQTLRTMVAHKNEFTVTVFAGDQTPVREQTNYFTQFLNQPTAVFLGIEKIAKLIDSAVIFYDMKRVKRGYYTYTIVPLVENSKDSAPHQITEAHVKYLEGMINREPQYWLWSHRRWKFKPEPGEMPVK</sequence>
<accession>A0ABW5XUI1</accession>
<keyword evidence="4" id="KW-0808">Transferase</keyword>
<feature type="transmembrane region" description="Helical" evidence="7">
    <location>
        <begin position="12"/>
        <end position="40"/>
    </location>
</feature>
<evidence type="ECO:0000256" key="1">
    <source>
        <dbReference type="ARBA" id="ARBA00004533"/>
    </source>
</evidence>
<dbReference type="PIRSF" id="PIRSF026649">
    <property type="entry name" value="MsbB"/>
    <property type="match status" value="1"/>
</dbReference>
<reference evidence="9" key="1">
    <citation type="journal article" date="2019" name="Int. J. Syst. Evol. Microbiol.">
        <title>The Global Catalogue of Microorganisms (GCM) 10K type strain sequencing project: providing services to taxonomists for standard genome sequencing and annotation.</title>
        <authorList>
            <consortium name="The Broad Institute Genomics Platform"/>
            <consortium name="The Broad Institute Genome Sequencing Center for Infectious Disease"/>
            <person name="Wu L."/>
            <person name="Ma J."/>
        </authorList>
    </citation>
    <scope>NUCLEOTIDE SEQUENCE [LARGE SCALE GENOMIC DNA]</scope>
    <source>
        <strain evidence="9">KCTC 52232</strain>
    </source>
</reference>
<evidence type="ECO:0000256" key="5">
    <source>
        <dbReference type="ARBA" id="ARBA00023136"/>
    </source>
</evidence>
<dbReference type="Proteomes" id="UP001597601">
    <property type="component" value="Unassembled WGS sequence"/>
</dbReference>
<evidence type="ECO:0000256" key="4">
    <source>
        <dbReference type="ARBA" id="ARBA00022679"/>
    </source>
</evidence>
<dbReference type="GO" id="GO:0016746">
    <property type="term" value="F:acyltransferase activity"/>
    <property type="evidence" value="ECO:0007669"/>
    <property type="project" value="UniProtKB-KW"/>
</dbReference>
<dbReference type="PANTHER" id="PTHR30606:SF10">
    <property type="entry name" value="PHOSPHATIDYLINOSITOL MANNOSIDE ACYLTRANSFERASE"/>
    <property type="match status" value="1"/>
</dbReference>
<evidence type="ECO:0000313" key="9">
    <source>
        <dbReference type="Proteomes" id="UP001597601"/>
    </source>
</evidence>